<organism evidence="2 3">
    <name type="scientific">Nonomuraea antimicrobica</name>
    <dbReference type="NCBI Taxonomy" id="561173"/>
    <lineage>
        <taxon>Bacteria</taxon>
        <taxon>Bacillati</taxon>
        <taxon>Actinomycetota</taxon>
        <taxon>Actinomycetes</taxon>
        <taxon>Streptosporangiales</taxon>
        <taxon>Streptosporangiaceae</taxon>
        <taxon>Nonomuraea</taxon>
    </lineage>
</organism>
<dbReference type="EMBL" id="BAAAZP010000067">
    <property type="protein sequence ID" value="GAA3666423.1"/>
    <property type="molecule type" value="Genomic_DNA"/>
</dbReference>
<comment type="caution">
    <text evidence="2">The sequence shown here is derived from an EMBL/GenBank/DDBJ whole genome shotgun (WGS) entry which is preliminary data.</text>
</comment>
<accession>A0ABP7BPC7</accession>
<evidence type="ECO:0000313" key="2">
    <source>
        <dbReference type="EMBL" id="GAA3666423.1"/>
    </source>
</evidence>
<evidence type="ECO:0000256" key="1">
    <source>
        <dbReference type="SAM" id="MobiDB-lite"/>
    </source>
</evidence>
<sequence length="126" mass="13866">MPAMDPITEVHGSTFTKAAGEFVVEHEDLGGDTRRILDAIAALGDFAGTDETANTFRRGYNDALAKTETYVNALRDAYPAIAYRLAGMRTSFDVANWATIESLPRVSDPPEYSKSDRKFIPQSMET</sequence>
<keyword evidence="3" id="KW-1185">Reference proteome</keyword>
<feature type="region of interest" description="Disordered" evidence="1">
    <location>
        <begin position="105"/>
        <end position="126"/>
    </location>
</feature>
<proteinExistence type="predicted"/>
<dbReference type="Proteomes" id="UP001500902">
    <property type="component" value="Unassembled WGS sequence"/>
</dbReference>
<protein>
    <recommendedName>
        <fullName evidence="4">Excreted virulence factor EspC, type VII ESX diderm</fullName>
    </recommendedName>
</protein>
<dbReference type="RefSeq" id="WP_344877861.1">
    <property type="nucleotide sequence ID" value="NZ_BAAAZP010000067.1"/>
</dbReference>
<name>A0ABP7BPC7_9ACTN</name>
<evidence type="ECO:0008006" key="4">
    <source>
        <dbReference type="Google" id="ProtNLM"/>
    </source>
</evidence>
<evidence type="ECO:0000313" key="3">
    <source>
        <dbReference type="Proteomes" id="UP001500902"/>
    </source>
</evidence>
<gene>
    <name evidence="2" type="ORF">GCM10022224_033090</name>
</gene>
<reference evidence="3" key="1">
    <citation type="journal article" date="2019" name="Int. J. Syst. Evol. Microbiol.">
        <title>The Global Catalogue of Microorganisms (GCM) 10K type strain sequencing project: providing services to taxonomists for standard genome sequencing and annotation.</title>
        <authorList>
            <consortium name="The Broad Institute Genomics Platform"/>
            <consortium name="The Broad Institute Genome Sequencing Center for Infectious Disease"/>
            <person name="Wu L."/>
            <person name="Ma J."/>
        </authorList>
    </citation>
    <scope>NUCLEOTIDE SEQUENCE [LARGE SCALE GENOMIC DNA]</scope>
    <source>
        <strain evidence="3">JCM 16904</strain>
    </source>
</reference>